<sequence>MPGHQVGLARRHPIATRSPPSSNPPQHLLALCPRPSFLYTTRSFTPVLRFTTDHHASFRPRLSSPAPILAARGDTKDIVADKYIVKFKEGSALADVEEAFKMLDDEPANVYSDGVFTGFAGMMKETNLEAIRQHPEVEYIEPVSMMTTQGFVSQGGAPWGLSRLSSRWAGSDSYVFDDAAGEGTCSYIIDSGIDAQHPEFEGRATFLGHFGPGPHHDDCGHGTHVAGTLGSRTYGVAKRTRLYGIKALGFIPEIKKCAGDTSDIIKAVNAVAHDAPGRDCPKGVIVNMSLGGGYSQALNDAVDNLSARGIFVAAASGNTNTDARGDSPASASRACVVGATDRWDRRFEMSNFGPNIDINAPGVDILSTMPNGQVGTMTGTSMASPHIAGLAAYLAAKDGLSGFGLCQAIQQMATPNAIVDQVWGTRNLLAFNGASQW</sequence>
<dbReference type="PRINTS" id="PR00723">
    <property type="entry name" value="SUBTILISIN"/>
</dbReference>
<dbReference type="HOGENOM" id="CLU_011263_1_0_1"/>
<evidence type="ECO:0000256" key="9">
    <source>
        <dbReference type="SAM" id="MobiDB-lite"/>
    </source>
</evidence>
<keyword evidence="13" id="KW-1185">Reference proteome</keyword>
<gene>
    <name evidence="12" type="ORF">CCM_00235</name>
</gene>
<evidence type="ECO:0000313" key="13">
    <source>
        <dbReference type="Proteomes" id="UP000001610"/>
    </source>
</evidence>
<dbReference type="InterPro" id="IPR034193">
    <property type="entry name" value="PCSK9_ProteinaseK-like"/>
</dbReference>
<dbReference type="InterPro" id="IPR023828">
    <property type="entry name" value="Peptidase_S8_Ser-AS"/>
</dbReference>
<feature type="domain" description="Peptidase S8/S53" evidence="10">
    <location>
        <begin position="188"/>
        <end position="396"/>
    </location>
</feature>
<dbReference type="STRING" id="983644.G3J2Z8"/>
<dbReference type="PROSITE" id="PS00136">
    <property type="entry name" value="SUBTILASE_ASP"/>
    <property type="match status" value="1"/>
</dbReference>
<feature type="region of interest" description="Disordered" evidence="9">
    <location>
        <begin position="1"/>
        <end position="26"/>
    </location>
</feature>
<evidence type="ECO:0000256" key="3">
    <source>
        <dbReference type="ARBA" id="ARBA00022729"/>
    </source>
</evidence>
<dbReference type="AlphaFoldDB" id="G3J2Z8"/>
<dbReference type="InterPro" id="IPR023827">
    <property type="entry name" value="Peptidase_S8_Asp-AS"/>
</dbReference>
<evidence type="ECO:0000256" key="5">
    <source>
        <dbReference type="ARBA" id="ARBA00022825"/>
    </source>
</evidence>
<protein>
    <submittedName>
        <fullName evidence="12">Oryzin</fullName>
    </submittedName>
</protein>
<dbReference type="RefSeq" id="XP_006665458.1">
    <property type="nucleotide sequence ID" value="XM_006665395.1"/>
</dbReference>
<keyword evidence="4 7" id="KW-0378">Hydrolase</keyword>
<dbReference type="Pfam" id="PF00082">
    <property type="entry name" value="Peptidase_S8"/>
    <property type="match status" value="1"/>
</dbReference>
<dbReference type="FunFam" id="3.40.50.200:FF:000014">
    <property type="entry name" value="Proteinase K"/>
    <property type="match status" value="1"/>
</dbReference>
<dbReference type="OrthoDB" id="206201at2759"/>
<dbReference type="PROSITE" id="PS51892">
    <property type="entry name" value="SUBTILASE"/>
    <property type="match status" value="1"/>
</dbReference>
<evidence type="ECO:0000256" key="8">
    <source>
        <dbReference type="RuleBase" id="RU003355"/>
    </source>
</evidence>
<dbReference type="Gene3D" id="3.40.50.200">
    <property type="entry name" value="Peptidase S8/S53 domain"/>
    <property type="match status" value="1"/>
</dbReference>
<evidence type="ECO:0000313" key="12">
    <source>
        <dbReference type="EMBL" id="EGX95581.1"/>
    </source>
</evidence>
<feature type="active site" description="Charge relay system" evidence="7">
    <location>
        <position position="381"/>
    </location>
</feature>
<dbReference type="OMA" id="DARWANS"/>
<keyword evidence="3" id="KW-0732">Signal</keyword>
<dbReference type="InParanoid" id="G3J2Z8"/>
<dbReference type="Pfam" id="PF05922">
    <property type="entry name" value="Inhibitor_I9"/>
    <property type="match status" value="1"/>
</dbReference>
<dbReference type="InterPro" id="IPR050131">
    <property type="entry name" value="Peptidase_S8_subtilisin-like"/>
</dbReference>
<evidence type="ECO:0000256" key="1">
    <source>
        <dbReference type="ARBA" id="ARBA00011073"/>
    </source>
</evidence>
<dbReference type="eggNOG" id="KOG1153">
    <property type="taxonomic scope" value="Eukaryota"/>
</dbReference>
<keyword evidence="2 7" id="KW-0645">Protease</keyword>
<feature type="active site" description="Charge relay system" evidence="7">
    <location>
        <position position="221"/>
    </location>
</feature>
<accession>G3J2Z8</accession>
<dbReference type="GeneID" id="18162270"/>
<dbReference type="CDD" id="cd04077">
    <property type="entry name" value="Peptidases_S8_PCSK9_ProteinaseK_like"/>
    <property type="match status" value="1"/>
</dbReference>
<dbReference type="InterPro" id="IPR015500">
    <property type="entry name" value="Peptidase_S8_subtilisin-rel"/>
</dbReference>
<dbReference type="GO" id="GO:0006508">
    <property type="term" value="P:proteolysis"/>
    <property type="evidence" value="ECO:0007669"/>
    <property type="project" value="UniProtKB-KW"/>
</dbReference>
<dbReference type="SUPFAM" id="SSF54897">
    <property type="entry name" value="Protease propeptides/inhibitors"/>
    <property type="match status" value="1"/>
</dbReference>
<organism evidence="12 13">
    <name type="scientific">Cordyceps militaris (strain CM01)</name>
    <name type="common">Caterpillar fungus</name>
    <dbReference type="NCBI Taxonomy" id="983644"/>
    <lineage>
        <taxon>Eukaryota</taxon>
        <taxon>Fungi</taxon>
        <taxon>Dikarya</taxon>
        <taxon>Ascomycota</taxon>
        <taxon>Pezizomycotina</taxon>
        <taxon>Sordariomycetes</taxon>
        <taxon>Hypocreomycetidae</taxon>
        <taxon>Hypocreales</taxon>
        <taxon>Cordycipitaceae</taxon>
        <taxon>Cordyceps</taxon>
    </lineage>
</organism>
<dbReference type="PROSITE" id="PS00138">
    <property type="entry name" value="SUBTILASE_SER"/>
    <property type="match status" value="1"/>
</dbReference>
<comment type="similarity">
    <text evidence="1 7 8">Belongs to the peptidase S8 family.</text>
</comment>
<dbReference type="InterPro" id="IPR000209">
    <property type="entry name" value="Peptidase_S8/S53_dom"/>
</dbReference>
<dbReference type="PANTHER" id="PTHR43806:SF58">
    <property type="entry name" value="ALKALINE PROTEASE 1-RELATED"/>
    <property type="match status" value="1"/>
</dbReference>
<name>G3J2Z8_CORMM</name>
<reference evidence="12 13" key="1">
    <citation type="journal article" date="2011" name="Genome Biol.">
        <title>Genome sequence of the insect pathogenic fungus Cordyceps militaris, a valued traditional Chinese medicine.</title>
        <authorList>
            <person name="Zheng P."/>
            <person name="Xia Y."/>
            <person name="Xiao G."/>
            <person name="Xiong C."/>
            <person name="Hu X."/>
            <person name="Zhang S."/>
            <person name="Zheng H."/>
            <person name="Huang Y."/>
            <person name="Zhou Y."/>
            <person name="Wang S."/>
            <person name="Zhao G.P."/>
            <person name="Liu X."/>
            <person name="St Leger R.J."/>
            <person name="Wang C."/>
        </authorList>
    </citation>
    <scope>NUCLEOTIDE SEQUENCE [LARGE SCALE GENOMIC DNA]</scope>
    <source>
        <strain evidence="12 13">CM01</strain>
    </source>
</reference>
<dbReference type="GO" id="GO:0005576">
    <property type="term" value="C:extracellular region"/>
    <property type="evidence" value="ECO:0007669"/>
    <property type="project" value="UniProtKB-ARBA"/>
</dbReference>
<keyword evidence="5 7" id="KW-0720">Serine protease</keyword>
<evidence type="ECO:0000256" key="7">
    <source>
        <dbReference type="PROSITE-ProRule" id="PRU01240"/>
    </source>
</evidence>
<dbReference type="Gene3D" id="3.30.70.80">
    <property type="entry name" value="Peptidase S8 propeptide/proteinase inhibitor I9"/>
    <property type="match status" value="1"/>
</dbReference>
<evidence type="ECO:0000259" key="11">
    <source>
        <dbReference type="Pfam" id="PF05922"/>
    </source>
</evidence>
<dbReference type="VEuPathDB" id="FungiDB:CCM_00235"/>
<keyword evidence="6" id="KW-1015">Disulfide bond</keyword>
<dbReference type="PROSITE" id="PS00137">
    <property type="entry name" value="SUBTILASE_HIS"/>
    <property type="match status" value="1"/>
</dbReference>
<dbReference type="GO" id="GO:0004252">
    <property type="term" value="F:serine-type endopeptidase activity"/>
    <property type="evidence" value="ECO:0007669"/>
    <property type="project" value="UniProtKB-UniRule"/>
</dbReference>
<dbReference type="EMBL" id="JH126399">
    <property type="protein sequence ID" value="EGX95581.1"/>
    <property type="molecule type" value="Genomic_DNA"/>
</dbReference>
<evidence type="ECO:0000256" key="4">
    <source>
        <dbReference type="ARBA" id="ARBA00022801"/>
    </source>
</evidence>
<dbReference type="InterPro" id="IPR036852">
    <property type="entry name" value="Peptidase_S8/S53_dom_sf"/>
</dbReference>
<feature type="domain" description="Inhibitor I9" evidence="11">
    <location>
        <begin position="82"/>
        <end position="147"/>
    </location>
</feature>
<evidence type="ECO:0000256" key="2">
    <source>
        <dbReference type="ARBA" id="ARBA00022670"/>
    </source>
</evidence>
<evidence type="ECO:0000259" key="10">
    <source>
        <dbReference type="Pfam" id="PF00082"/>
    </source>
</evidence>
<dbReference type="KEGG" id="cmt:CCM_00235"/>
<dbReference type="PANTHER" id="PTHR43806">
    <property type="entry name" value="PEPTIDASE S8"/>
    <property type="match status" value="1"/>
</dbReference>
<dbReference type="InterPro" id="IPR037045">
    <property type="entry name" value="S8pro/Inhibitor_I9_sf"/>
</dbReference>
<proteinExistence type="inferred from homology"/>
<feature type="active site" description="Charge relay system" evidence="7">
    <location>
        <position position="190"/>
    </location>
</feature>
<dbReference type="InterPro" id="IPR022398">
    <property type="entry name" value="Peptidase_S8_His-AS"/>
</dbReference>
<dbReference type="SUPFAM" id="SSF52743">
    <property type="entry name" value="Subtilisin-like"/>
    <property type="match status" value="1"/>
</dbReference>
<dbReference type="InterPro" id="IPR010259">
    <property type="entry name" value="S8pro/Inhibitor_I9"/>
</dbReference>
<evidence type="ECO:0000256" key="6">
    <source>
        <dbReference type="ARBA" id="ARBA00023157"/>
    </source>
</evidence>
<dbReference type="Proteomes" id="UP000001610">
    <property type="component" value="Unassembled WGS sequence"/>
</dbReference>